<dbReference type="InterPro" id="IPR052898">
    <property type="entry name" value="ACAD10-like"/>
</dbReference>
<protein>
    <submittedName>
        <fullName evidence="2">ACD11 dehydrogenase</fullName>
    </submittedName>
</protein>
<feature type="non-terminal residue" evidence="2">
    <location>
        <position position="229"/>
    </location>
</feature>
<reference evidence="2" key="1">
    <citation type="journal article" date="2021" name="Cell">
        <title>Tracing the genetic footprints of vertebrate landing in non-teleost ray-finned fishes.</title>
        <authorList>
            <person name="Bi X."/>
            <person name="Wang K."/>
            <person name="Yang L."/>
            <person name="Pan H."/>
            <person name="Jiang H."/>
            <person name="Wei Q."/>
            <person name="Fang M."/>
            <person name="Yu H."/>
            <person name="Zhu C."/>
            <person name="Cai Y."/>
            <person name="He Y."/>
            <person name="Gan X."/>
            <person name="Zeng H."/>
            <person name="Yu D."/>
            <person name="Zhu Y."/>
            <person name="Jiang H."/>
            <person name="Qiu Q."/>
            <person name="Yang H."/>
            <person name="Zhang Y.E."/>
            <person name="Wang W."/>
            <person name="Zhu M."/>
            <person name="He S."/>
            <person name="Zhang G."/>
        </authorList>
    </citation>
    <scope>NUCLEOTIDE SEQUENCE</scope>
    <source>
        <strain evidence="2">Pddl_001</strain>
    </source>
</reference>
<evidence type="ECO:0000313" key="3">
    <source>
        <dbReference type="Proteomes" id="UP001166093"/>
    </source>
</evidence>
<dbReference type="Gene3D" id="3.90.1200.10">
    <property type="match status" value="1"/>
</dbReference>
<feature type="domain" description="Aminoglycoside phosphotransferase" evidence="1">
    <location>
        <begin position="1"/>
        <end position="217"/>
    </location>
</feature>
<dbReference type="Gene3D" id="3.30.200.20">
    <property type="entry name" value="Phosphorylase Kinase, domain 1"/>
    <property type="match status" value="1"/>
</dbReference>
<dbReference type="SUPFAM" id="SSF56112">
    <property type="entry name" value="Protein kinase-like (PK-like)"/>
    <property type="match status" value="1"/>
</dbReference>
<dbReference type="Proteomes" id="UP001166093">
    <property type="component" value="Unassembled WGS sequence"/>
</dbReference>
<dbReference type="Pfam" id="PF01636">
    <property type="entry name" value="APH"/>
    <property type="match status" value="1"/>
</dbReference>
<accession>A0ABS2XFD0</accession>
<dbReference type="InterPro" id="IPR041726">
    <property type="entry name" value="ACAD10_11_N"/>
</dbReference>
<dbReference type="EMBL" id="JAAWVQ010026115">
    <property type="protein sequence ID" value="MBN3272949.1"/>
    <property type="molecule type" value="Genomic_DNA"/>
</dbReference>
<feature type="non-terminal residue" evidence="2">
    <location>
        <position position="1"/>
    </location>
</feature>
<gene>
    <name evidence="2" type="primary">Acad11</name>
    <name evidence="2" type="ORF">GTO93_0010773</name>
</gene>
<organism evidence="2 3">
    <name type="scientific">Polyodon spathula</name>
    <name type="common">North American paddlefish</name>
    <name type="synonym">Squalus spathula</name>
    <dbReference type="NCBI Taxonomy" id="7913"/>
    <lineage>
        <taxon>Eukaryota</taxon>
        <taxon>Metazoa</taxon>
        <taxon>Chordata</taxon>
        <taxon>Craniata</taxon>
        <taxon>Vertebrata</taxon>
        <taxon>Euteleostomi</taxon>
        <taxon>Actinopterygii</taxon>
        <taxon>Chondrostei</taxon>
        <taxon>Acipenseriformes</taxon>
        <taxon>Polyodontidae</taxon>
        <taxon>Polyodon</taxon>
    </lineage>
</organism>
<name>A0ABS2XFD0_POLSP</name>
<dbReference type="InterPro" id="IPR011009">
    <property type="entry name" value="Kinase-like_dom_sf"/>
</dbReference>
<sequence>SGQSNPTFLINKADKRYVLRKKPPGPLLPGAHKVEADHFRTVFAHSCQLLMSAGWDTAFDTDALMREVNGRIFRDLRLPGVSPAERSALYVAAVETLAKLHALDLNALGLKNYGKGAGYCKRQVLTWTKQYKAAANTDIPTMNTLSNWLINNLPSSDDEVTLVHGDFRLDNLIFHPSEARVLGVLDWELSTTGHPIVDLAYFLMPYSWPQDLNFIDTMGAIRGIEGIIL</sequence>
<comment type="caution">
    <text evidence="2">The sequence shown here is derived from an EMBL/GenBank/DDBJ whole genome shotgun (WGS) entry which is preliminary data.</text>
</comment>
<dbReference type="PANTHER" id="PTHR47829">
    <property type="entry name" value="HYDROLASE, PUTATIVE (AFU_ORTHOLOGUE AFUA_1G12880)-RELATED"/>
    <property type="match status" value="1"/>
</dbReference>
<evidence type="ECO:0000313" key="2">
    <source>
        <dbReference type="EMBL" id="MBN3272949.1"/>
    </source>
</evidence>
<keyword evidence="3" id="KW-1185">Reference proteome</keyword>
<proteinExistence type="predicted"/>
<dbReference type="InterPro" id="IPR002575">
    <property type="entry name" value="Aminoglycoside_PTrfase"/>
</dbReference>
<dbReference type="PANTHER" id="PTHR47829:SF3">
    <property type="entry name" value="AMINOGLYCOSIDE PHOSPHOTRANSFERASE DOMAIN-CONTAINING PROTEIN"/>
    <property type="match status" value="1"/>
</dbReference>
<evidence type="ECO:0000259" key="1">
    <source>
        <dbReference type="Pfam" id="PF01636"/>
    </source>
</evidence>
<dbReference type="CDD" id="cd05154">
    <property type="entry name" value="ACAD10_11_N-like"/>
    <property type="match status" value="1"/>
</dbReference>